<dbReference type="GO" id="GO:0004252">
    <property type="term" value="F:serine-type endopeptidase activity"/>
    <property type="evidence" value="ECO:0007669"/>
    <property type="project" value="InterPro"/>
</dbReference>
<evidence type="ECO:0000313" key="6">
    <source>
        <dbReference type="Proteomes" id="UP000005388"/>
    </source>
</evidence>
<keyword evidence="6" id="KW-1185">Reference proteome</keyword>
<evidence type="ECO:0000256" key="3">
    <source>
        <dbReference type="RuleBase" id="RU362042"/>
    </source>
</evidence>
<keyword evidence="3" id="KW-0645">Protease</keyword>
<keyword evidence="3" id="KW-1133">Transmembrane helix</keyword>
<dbReference type="CDD" id="cd06530">
    <property type="entry name" value="S26_SPase_I"/>
    <property type="match status" value="1"/>
</dbReference>
<comment type="similarity">
    <text evidence="2 3">Belongs to the peptidase S26 family.</text>
</comment>
<organism evidence="5 6">
    <name type="scientific">Streptococcus urinalis 2285-97</name>
    <dbReference type="NCBI Taxonomy" id="764291"/>
    <lineage>
        <taxon>Bacteria</taxon>
        <taxon>Bacillati</taxon>
        <taxon>Bacillota</taxon>
        <taxon>Bacilli</taxon>
        <taxon>Lactobacillales</taxon>
        <taxon>Streptococcaceae</taxon>
        <taxon>Streptococcus</taxon>
    </lineage>
</organism>
<dbReference type="EC" id="3.4.21.89" evidence="3"/>
<dbReference type="PANTHER" id="PTHR43390:SF1">
    <property type="entry name" value="CHLOROPLAST PROCESSING PEPTIDASE"/>
    <property type="match status" value="1"/>
</dbReference>
<dbReference type="eggNOG" id="COG0681">
    <property type="taxonomic scope" value="Bacteria"/>
</dbReference>
<dbReference type="GO" id="GO:0005886">
    <property type="term" value="C:plasma membrane"/>
    <property type="evidence" value="ECO:0007669"/>
    <property type="project" value="UniProtKB-SubCell"/>
</dbReference>
<comment type="catalytic activity">
    <reaction evidence="3">
        <text>Cleavage of hydrophobic, N-terminal signal or leader sequences from secreted and periplasmic proteins.</text>
        <dbReference type="EC" id="3.4.21.89"/>
    </reaction>
</comment>
<accession>G5KGI3</accession>
<dbReference type="InterPro" id="IPR036286">
    <property type="entry name" value="LexA/Signal_pep-like_sf"/>
</dbReference>
<evidence type="ECO:0000259" key="4">
    <source>
        <dbReference type="Pfam" id="PF10502"/>
    </source>
</evidence>
<dbReference type="RefSeq" id="WP_006738662.1">
    <property type="nucleotide sequence ID" value="NZ_AEUZ02000001.1"/>
</dbReference>
<comment type="caution">
    <text evidence="5">The sequence shown here is derived from an EMBL/GenBank/DDBJ whole genome shotgun (WGS) entry which is preliminary data.</text>
</comment>
<keyword evidence="3 5" id="KW-0378">Hydrolase</keyword>
<proteinExistence type="inferred from homology"/>
<feature type="domain" description="Peptidase S26" evidence="4">
    <location>
        <begin position="8"/>
        <end position="173"/>
    </location>
</feature>
<evidence type="ECO:0000256" key="2">
    <source>
        <dbReference type="ARBA" id="ARBA00009370"/>
    </source>
</evidence>
<feature type="transmembrane region" description="Helical" evidence="3">
    <location>
        <begin position="12"/>
        <end position="31"/>
    </location>
</feature>
<gene>
    <name evidence="5" type="primary">lepB_2</name>
    <name evidence="5" type="ORF">STRUR_1302</name>
</gene>
<dbReference type="Pfam" id="PF10502">
    <property type="entry name" value="Peptidase_S26"/>
    <property type="match status" value="1"/>
</dbReference>
<dbReference type="AlphaFoldDB" id="G5KGI3"/>
<dbReference type="NCBIfam" id="TIGR02227">
    <property type="entry name" value="sigpep_I_bact"/>
    <property type="match status" value="1"/>
</dbReference>
<dbReference type="STRING" id="764291.STRUR_1302"/>
<keyword evidence="3" id="KW-0472">Membrane</keyword>
<dbReference type="InterPro" id="IPR019533">
    <property type="entry name" value="Peptidase_S26"/>
</dbReference>
<dbReference type="EMBL" id="AEUZ02000001">
    <property type="protein sequence ID" value="EHJ55880.1"/>
    <property type="molecule type" value="Genomic_DNA"/>
</dbReference>
<dbReference type="GO" id="GO:0006465">
    <property type="term" value="P:signal peptide processing"/>
    <property type="evidence" value="ECO:0007669"/>
    <property type="project" value="InterPro"/>
</dbReference>
<sequence>MVKRDFIRNILLVLLAIVIFILLRIFVFSTYRVTNEASSSFLHEKDVVTIKKSVEPKRKDFIVYKVNNKKYLSRVIAKEGDTVTFMDDIFYLNNKIEEQPYIDKLKSDYISSAPMGSLFTNDFTVSTITKGKYDKIPKDYYLVLNDNRQNKQDSREFGFIKKDQIKGVVTFRLLPLKQFGFVKVE</sequence>
<reference evidence="5 6" key="1">
    <citation type="journal article" date="2014" name="Int. J. Syst. Evol. Microbiol.">
        <title>Phylogenomics and the dynamic genome evolution of the genus Streptococcus.</title>
        <authorList>
            <consortium name="The Broad Institute Genome Sequencing Platform"/>
            <person name="Richards V.P."/>
            <person name="Palmer S.R."/>
            <person name="Pavinski Bitar P.D."/>
            <person name="Qin X."/>
            <person name="Weinstock G.M."/>
            <person name="Highlander S.K."/>
            <person name="Town C.D."/>
            <person name="Burne R.A."/>
            <person name="Stanhope M.J."/>
        </authorList>
    </citation>
    <scope>NUCLEOTIDE SEQUENCE [LARGE SCALE GENOMIC DNA]</scope>
    <source>
        <strain evidence="5 6">2285-97</strain>
    </source>
</reference>
<name>G5KGI3_9STRE</name>
<dbReference type="Proteomes" id="UP000005388">
    <property type="component" value="Unassembled WGS sequence"/>
</dbReference>
<evidence type="ECO:0000256" key="1">
    <source>
        <dbReference type="ARBA" id="ARBA00004401"/>
    </source>
</evidence>
<dbReference type="Gene3D" id="2.10.109.10">
    <property type="entry name" value="Umud Fragment, subunit A"/>
    <property type="match status" value="1"/>
</dbReference>
<dbReference type="InterPro" id="IPR000223">
    <property type="entry name" value="Pept_S26A_signal_pept_1"/>
</dbReference>
<dbReference type="GO" id="GO:0009003">
    <property type="term" value="F:signal peptidase activity"/>
    <property type="evidence" value="ECO:0007669"/>
    <property type="project" value="UniProtKB-EC"/>
</dbReference>
<protein>
    <recommendedName>
        <fullName evidence="3">Signal peptidase I</fullName>
        <ecNumber evidence="3">3.4.21.89</ecNumber>
    </recommendedName>
</protein>
<dbReference type="PANTHER" id="PTHR43390">
    <property type="entry name" value="SIGNAL PEPTIDASE I"/>
    <property type="match status" value="1"/>
</dbReference>
<keyword evidence="3" id="KW-0812">Transmembrane</keyword>
<dbReference type="PRINTS" id="PR00727">
    <property type="entry name" value="LEADERPTASE"/>
</dbReference>
<evidence type="ECO:0000313" key="5">
    <source>
        <dbReference type="EMBL" id="EHJ55880.1"/>
    </source>
</evidence>
<comment type="subcellular location">
    <subcellularLocation>
        <location evidence="1">Cell membrane</location>
        <topology evidence="1">Single-pass type II membrane protein</topology>
    </subcellularLocation>
    <subcellularLocation>
        <location evidence="3">Membrane</location>
        <topology evidence="3">Single-pass type II membrane protein</topology>
    </subcellularLocation>
</comment>
<dbReference type="SUPFAM" id="SSF51306">
    <property type="entry name" value="LexA/Signal peptidase"/>
    <property type="match status" value="1"/>
</dbReference>